<sequence length="41" mass="4898">MDIRVDDDATIILKVFMKKTQQTPKNIIDVCKKRIKEYDNE</sequence>
<evidence type="ECO:0000313" key="1">
    <source>
        <dbReference type="EMBL" id="KUG26044.1"/>
    </source>
</evidence>
<reference evidence="1" key="1">
    <citation type="journal article" date="2015" name="Proc. Natl. Acad. Sci. U.S.A.">
        <title>Networks of energetic and metabolic interactions define dynamics in microbial communities.</title>
        <authorList>
            <person name="Embree M."/>
            <person name="Liu J.K."/>
            <person name="Al-Bassam M.M."/>
            <person name="Zengler K."/>
        </authorList>
    </citation>
    <scope>NUCLEOTIDE SEQUENCE</scope>
</reference>
<name>A0A0W8FYX9_9ZZZZ</name>
<accession>A0A0W8FYX9</accession>
<protein>
    <submittedName>
        <fullName evidence="1">Uncharacterized protein</fullName>
    </submittedName>
</protein>
<comment type="caution">
    <text evidence="1">The sequence shown here is derived from an EMBL/GenBank/DDBJ whole genome shotgun (WGS) entry which is preliminary data.</text>
</comment>
<gene>
    <name evidence="1" type="ORF">ASZ90_004118</name>
</gene>
<proteinExistence type="predicted"/>
<organism evidence="1">
    <name type="scientific">hydrocarbon metagenome</name>
    <dbReference type="NCBI Taxonomy" id="938273"/>
    <lineage>
        <taxon>unclassified sequences</taxon>
        <taxon>metagenomes</taxon>
        <taxon>ecological metagenomes</taxon>
    </lineage>
</organism>
<dbReference type="EMBL" id="LNQE01000547">
    <property type="protein sequence ID" value="KUG26044.1"/>
    <property type="molecule type" value="Genomic_DNA"/>
</dbReference>
<dbReference type="AlphaFoldDB" id="A0A0W8FYX9"/>